<dbReference type="NCBIfam" id="NF008166">
    <property type="entry name" value="PRK10917.1-4"/>
    <property type="match status" value="1"/>
</dbReference>
<keyword evidence="11" id="KW-0413">Isomerase</keyword>
<dbReference type="NCBIfam" id="NF008165">
    <property type="entry name" value="PRK10917.1-3"/>
    <property type="match status" value="1"/>
</dbReference>
<dbReference type="NCBIfam" id="NF008163">
    <property type="entry name" value="PRK10917.1-1"/>
    <property type="match status" value="1"/>
</dbReference>
<keyword evidence="19" id="KW-1185">Reference proteome</keyword>
<keyword evidence="10 15" id="KW-0234">DNA repair</keyword>
<evidence type="ECO:0000313" key="19">
    <source>
        <dbReference type="Proteomes" id="UP000294887"/>
    </source>
</evidence>
<evidence type="ECO:0000259" key="16">
    <source>
        <dbReference type="PROSITE" id="PS51192"/>
    </source>
</evidence>
<evidence type="ECO:0000256" key="1">
    <source>
        <dbReference type="ARBA" id="ARBA00007504"/>
    </source>
</evidence>
<accession>A0A4R1F3D3</accession>
<sequence>MVTPPLISLFSPVTELKGVGPKMAENLEKLDIEKVQDLLFHLPLRYQDRTQFYEIGAVSHGQEVMVIGEVEHSEIVYRGRRMMICTISDGTGLLTLRFFHFSNAQQKALTRGTKVRCFGEVRIGKTSREMVHPEYKILTNSDSQNTQSGLAKALTPIYPATKGLQQRSLLRLAQAALSHLNGLEDLIPQQIVADNHLYDLNHALQALHQPVAGVSVAQLLARNHPAQQRLIFEELLAHQLSLRKLREQQKQANGIPFNTKSTYFNRLKDNLPFDLTNAQNRVIEEIDEDLQQTWPMSRLVQGDVGSGKTLVAAAAALTAIEAGYQVALMAPTEILSEQHFKNFTDWLSPLGLNVTLLSGKLKVAEKREALAATENGTSHLIIGTHALFQNDVNFQRLGLIIVDEQHRFGVHQRLSLREKGKTQTQQEDIYPHQLVMTATPIPRTLAMTTYADMDYSVIDELPPGRTPIKTVVISNSRRDEIVQRIDVVCNEGAQVYWVCTLIEESETLQAQNAEETTELLQQALPDLKIGLVHGRMKSAEKEAIMAEFKSGKLHLLVATTVIEVGVDVPNATLMIIENAERLGLAQLHQLRGRVGRGSKASSCVLMYQTPLSDNARKRLEALRNSNDGFEIARIDLEIRGPGEVFGTRQTGELQFRIANLMEDQMLLPKVQQAAKQMLEQYPENIESLIERWIKHAEDYASV</sequence>
<evidence type="ECO:0000256" key="5">
    <source>
        <dbReference type="ARBA" id="ARBA00022801"/>
    </source>
</evidence>
<dbReference type="InterPro" id="IPR033454">
    <property type="entry name" value="RecG_wedge"/>
</dbReference>
<evidence type="ECO:0000256" key="6">
    <source>
        <dbReference type="ARBA" id="ARBA00022806"/>
    </source>
</evidence>
<feature type="domain" description="Helicase ATP-binding" evidence="16">
    <location>
        <begin position="289"/>
        <end position="458"/>
    </location>
</feature>
<dbReference type="NCBIfam" id="NF008168">
    <property type="entry name" value="PRK10917.2-2"/>
    <property type="match status" value="1"/>
</dbReference>
<keyword evidence="9 15" id="KW-0233">DNA recombination</keyword>
<dbReference type="InterPro" id="IPR012340">
    <property type="entry name" value="NA-bd_OB-fold"/>
</dbReference>
<comment type="catalytic activity">
    <reaction evidence="12 15">
        <text>Couples ATP hydrolysis with the unwinding of duplex DNA by translocating in the 3'-5' direction.</text>
        <dbReference type="EC" id="5.6.2.4"/>
    </reaction>
</comment>
<keyword evidence="4 15" id="KW-0227">DNA damage</keyword>
<dbReference type="NCBIfam" id="TIGR00643">
    <property type="entry name" value="recG"/>
    <property type="match status" value="1"/>
</dbReference>
<dbReference type="InterPro" id="IPR027417">
    <property type="entry name" value="P-loop_NTPase"/>
</dbReference>
<dbReference type="GO" id="GO:0005524">
    <property type="term" value="F:ATP binding"/>
    <property type="evidence" value="ECO:0007669"/>
    <property type="project" value="UniProtKB-KW"/>
</dbReference>
<evidence type="ECO:0000256" key="12">
    <source>
        <dbReference type="ARBA" id="ARBA00034617"/>
    </source>
</evidence>
<proteinExistence type="inferred from homology"/>
<dbReference type="Pfam" id="PF00271">
    <property type="entry name" value="Helicase_C"/>
    <property type="match status" value="1"/>
</dbReference>
<name>A0A4R1F3D3_9GAMM</name>
<dbReference type="CDD" id="cd04488">
    <property type="entry name" value="RecG_wedge_OBF"/>
    <property type="match status" value="1"/>
</dbReference>
<dbReference type="SMART" id="SM00487">
    <property type="entry name" value="DEXDc"/>
    <property type="match status" value="1"/>
</dbReference>
<dbReference type="GO" id="GO:0006281">
    <property type="term" value="P:DNA repair"/>
    <property type="evidence" value="ECO:0007669"/>
    <property type="project" value="UniProtKB-UniRule"/>
</dbReference>
<keyword evidence="6 15" id="KW-0347">Helicase</keyword>
<dbReference type="Proteomes" id="UP000294887">
    <property type="component" value="Unassembled WGS sequence"/>
</dbReference>
<evidence type="ECO:0000256" key="7">
    <source>
        <dbReference type="ARBA" id="ARBA00022840"/>
    </source>
</evidence>
<keyword evidence="3 15" id="KW-0547">Nucleotide-binding</keyword>
<comment type="caution">
    <text evidence="18">The sequence shown here is derived from an EMBL/GenBank/DDBJ whole genome shotgun (WGS) entry which is preliminary data.</text>
</comment>
<evidence type="ECO:0000256" key="11">
    <source>
        <dbReference type="ARBA" id="ARBA00023235"/>
    </source>
</evidence>
<evidence type="ECO:0000256" key="14">
    <source>
        <dbReference type="ARBA" id="ARBA00048988"/>
    </source>
</evidence>
<dbReference type="FunFam" id="3.40.50.300:FF:000391">
    <property type="entry name" value="ATP-dependent DNA helicase RecG"/>
    <property type="match status" value="1"/>
</dbReference>
<dbReference type="GO" id="GO:0006310">
    <property type="term" value="P:DNA recombination"/>
    <property type="evidence" value="ECO:0007669"/>
    <property type="project" value="UniProtKB-UniRule"/>
</dbReference>
<dbReference type="Gene3D" id="3.40.50.300">
    <property type="entry name" value="P-loop containing nucleotide triphosphate hydrolases"/>
    <property type="match status" value="2"/>
</dbReference>
<dbReference type="InterPro" id="IPR047112">
    <property type="entry name" value="RecG/Mfd"/>
</dbReference>
<dbReference type="RefSeq" id="WP_131906636.1">
    <property type="nucleotide sequence ID" value="NZ_BAAAFU010000006.1"/>
</dbReference>
<dbReference type="GO" id="GO:0003677">
    <property type="term" value="F:DNA binding"/>
    <property type="evidence" value="ECO:0007669"/>
    <property type="project" value="UniProtKB-KW"/>
</dbReference>
<dbReference type="InterPro" id="IPR011545">
    <property type="entry name" value="DEAD/DEAH_box_helicase_dom"/>
</dbReference>
<evidence type="ECO:0000256" key="15">
    <source>
        <dbReference type="RuleBase" id="RU363016"/>
    </source>
</evidence>
<dbReference type="PROSITE" id="PS51194">
    <property type="entry name" value="HELICASE_CTER"/>
    <property type="match status" value="1"/>
</dbReference>
<dbReference type="Pfam" id="PF19833">
    <property type="entry name" value="RecG_dom3_C"/>
    <property type="match status" value="1"/>
</dbReference>
<dbReference type="InterPro" id="IPR045562">
    <property type="entry name" value="RecG_dom3_C"/>
</dbReference>
<dbReference type="Pfam" id="PF00270">
    <property type="entry name" value="DEAD"/>
    <property type="match status" value="1"/>
</dbReference>
<evidence type="ECO:0000256" key="4">
    <source>
        <dbReference type="ARBA" id="ARBA00022763"/>
    </source>
</evidence>
<dbReference type="GO" id="GO:0043138">
    <property type="term" value="F:3'-5' DNA helicase activity"/>
    <property type="evidence" value="ECO:0007669"/>
    <property type="project" value="UniProtKB-EC"/>
</dbReference>
<dbReference type="OrthoDB" id="9804325at2"/>
<dbReference type="PANTHER" id="PTHR47964:SF1">
    <property type="entry name" value="ATP-DEPENDENT DNA HELICASE HOMOLOG RECG, CHLOROPLASTIC"/>
    <property type="match status" value="1"/>
</dbReference>
<comment type="catalytic activity">
    <reaction evidence="14 15">
        <text>ATP + H2O = ADP + phosphate + H(+)</text>
        <dbReference type="Rhea" id="RHEA:13065"/>
        <dbReference type="ChEBI" id="CHEBI:15377"/>
        <dbReference type="ChEBI" id="CHEBI:15378"/>
        <dbReference type="ChEBI" id="CHEBI:30616"/>
        <dbReference type="ChEBI" id="CHEBI:43474"/>
        <dbReference type="ChEBI" id="CHEBI:456216"/>
        <dbReference type="EC" id="5.6.2.4"/>
    </reaction>
</comment>
<dbReference type="SUPFAM" id="SSF52540">
    <property type="entry name" value="P-loop containing nucleoside triphosphate hydrolases"/>
    <property type="match status" value="2"/>
</dbReference>
<evidence type="ECO:0000256" key="8">
    <source>
        <dbReference type="ARBA" id="ARBA00023125"/>
    </source>
</evidence>
<organism evidence="18 19">
    <name type="scientific">Cocleimonas flava</name>
    <dbReference type="NCBI Taxonomy" id="634765"/>
    <lineage>
        <taxon>Bacteria</taxon>
        <taxon>Pseudomonadati</taxon>
        <taxon>Pseudomonadota</taxon>
        <taxon>Gammaproteobacteria</taxon>
        <taxon>Thiotrichales</taxon>
        <taxon>Thiotrichaceae</taxon>
        <taxon>Cocleimonas</taxon>
    </lineage>
</organism>
<protein>
    <recommendedName>
        <fullName evidence="2 15">ATP-dependent DNA helicase RecG</fullName>
        <ecNumber evidence="13 15">5.6.2.4</ecNumber>
    </recommendedName>
</protein>
<dbReference type="InterPro" id="IPR014001">
    <property type="entry name" value="Helicase_ATP-bd"/>
</dbReference>
<dbReference type="CDD" id="cd17992">
    <property type="entry name" value="DEXHc_RecG"/>
    <property type="match status" value="1"/>
</dbReference>
<evidence type="ECO:0000259" key="17">
    <source>
        <dbReference type="PROSITE" id="PS51194"/>
    </source>
</evidence>
<dbReference type="AlphaFoldDB" id="A0A4R1F3D3"/>
<dbReference type="EMBL" id="SMFQ01000004">
    <property type="protein sequence ID" value="TCJ84911.1"/>
    <property type="molecule type" value="Genomic_DNA"/>
</dbReference>
<evidence type="ECO:0000256" key="2">
    <source>
        <dbReference type="ARBA" id="ARBA00017846"/>
    </source>
</evidence>
<keyword evidence="5 15" id="KW-0378">Hydrolase</keyword>
<evidence type="ECO:0000313" key="18">
    <source>
        <dbReference type="EMBL" id="TCJ84911.1"/>
    </source>
</evidence>
<evidence type="ECO:0000256" key="3">
    <source>
        <dbReference type="ARBA" id="ARBA00022741"/>
    </source>
</evidence>
<reference evidence="18 19" key="1">
    <citation type="submission" date="2019-03" db="EMBL/GenBank/DDBJ databases">
        <title>Genomic Encyclopedia of Type Strains, Phase IV (KMG-IV): sequencing the most valuable type-strain genomes for metagenomic binning, comparative biology and taxonomic classification.</title>
        <authorList>
            <person name="Goeker M."/>
        </authorList>
    </citation>
    <scope>NUCLEOTIDE SEQUENCE [LARGE SCALE GENOMIC DNA]</scope>
    <source>
        <strain evidence="18 19">DSM 24830</strain>
    </source>
</reference>
<dbReference type="EC" id="5.6.2.4" evidence="13 15"/>
<dbReference type="PANTHER" id="PTHR47964">
    <property type="entry name" value="ATP-DEPENDENT DNA HELICASE HOMOLOG RECG, CHLOROPLASTIC"/>
    <property type="match status" value="1"/>
</dbReference>
<evidence type="ECO:0000256" key="9">
    <source>
        <dbReference type="ARBA" id="ARBA00023172"/>
    </source>
</evidence>
<gene>
    <name evidence="18" type="ORF">EV695_2874</name>
</gene>
<comment type="similarity">
    <text evidence="1 15">Belongs to the helicase family. RecG subfamily.</text>
</comment>
<dbReference type="SUPFAM" id="SSF50249">
    <property type="entry name" value="Nucleic acid-binding proteins"/>
    <property type="match status" value="1"/>
</dbReference>
<comment type="function">
    <text evidence="15">Plays a critical role in recombination and DNA repair. Helps process Holliday junction intermediates to mature products by catalyzing branch migration. Has replication fork regression activity, unwinds stalled or blocked replication forks to make a HJ that can be resolved. Has a DNA unwinding activity characteristic of a DNA helicase with 3'-5' polarity.</text>
</comment>
<dbReference type="Gene3D" id="2.40.50.140">
    <property type="entry name" value="Nucleic acid-binding proteins"/>
    <property type="match status" value="1"/>
</dbReference>
<dbReference type="SMART" id="SM00490">
    <property type="entry name" value="HELICc"/>
    <property type="match status" value="1"/>
</dbReference>
<keyword evidence="7 15" id="KW-0067">ATP-binding</keyword>
<keyword evidence="8" id="KW-0238">DNA-binding</keyword>
<evidence type="ECO:0000256" key="13">
    <source>
        <dbReference type="ARBA" id="ARBA00034808"/>
    </source>
</evidence>
<dbReference type="PROSITE" id="PS51192">
    <property type="entry name" value="HELICASE_ATP_BIND_1"/>
    <property type="match status" value="1"/>
</dbReference>
<feature type="domain" description="Helicase C-terminal" evidence="17">
    <location>
        <begin position="480"/>
        <end position="637"/>
    </location>
</feature>
<evidence type="ECO:0000256" key="10">
    <source>
        <dbReference type="ARBA" id="ARBA00023204"/>
    </source>
</evidence>
<dbReference type="Pfam" id="PF17191">
    <property type="entry name" value="RecG_wedge"/>
    <property type="match status" value="1"/>
</dbReference>
<dbReference type="InterPro" id="IPR001650">
    <property type="entry name" value="Helicase_C-like"/>
</dbReference>
<dbReference type="InterPro" id="IPR004609">
    <property type="entry name" value="ATP-dep_DNA_helicase_RecG"/>
</dbReference>
<dbReference type="GO" id="GO:0016887">
    <property type="term" value="F:ATP hydrolysis activity"/>
    <property type="evidence" value="ECO:0007669"/>
    <property type="project" value="RHEA"/>
</dbReference>